<comment type="caution">
    <text evidence="1">The sequence shown here is derived from an EMBL/GenBank/DDBJ whole genome shotgun (WGS) entry which is preliminary data.</text>
</comment>
<accession>A0A9N9H4X0</accession>
<dbReference type="EMBL" id="CAJVPY010005957">
    <property type="protein sequence ID" value="CAG8653521.1"/>
    <property type="molecule type" value="Genomic_DNA"/>
</dbReference>
<dbReference type="AlphaFoldDB" id="A0A9N9H4X0"/>
<proteinExistence type="predicted"/>
<organism evidence="1 2">
    <name type="scientific">Dentiscutata erythropus</name>
    <dbReference type="NCBI Taxonomy" id="1348616"/>
    <lineage>
        <taxon>Eukaryota</taxon>
        <taxon>Fungi</taxon>
        <taxon>Fungi incertae sedis</taxon>
        <taxon>Mucoromycota</taxon>
        <taxon>Glomeromycotina</taxon>
        <taxon>Glomeromycetes</taxon>
        <taxon>Diversisporales</taxon>
        <taxon>Gigasporaceae</taxon>
        <taxon>Dentiscutata</taxon>
    </lineage>
</organism>
<dbReference type="Proteomes" id="UP000789405">
    <property type="component" value="Unassembled WGS sequence"/>
</dbReference>
<evidence type="ECO:0000313" key="2">
    <source>
        <dbReference type="Proteomes" id="UP000789405"/>
    </source>
</evidence>
<keyword evidence="2" id="KW-1185">Reference proteome</keyword>
<protein>
    <submittedName>
        <fullName evidence="1">7074_t:CDS:1</fullName>
    </submittedName>
</protein>
<evidence type="ECO:0000313" key="1">
    <source>
        <dbReference type="EMBL" id="CAG8653521.1"/>
    </source>
</evidence>
<gene>
    <name evidence="1" type="ORF">DERYTH_LOCUS10314</name>
</gene>
<name>A0A9N9H4X0_9GLOM</name>
<dbReference type="OrthoDB" id="2156052at2759"/>
<reference evidence="1" key="1">
    <citation type="submission" date="2021-06" db="EMBL/GenBank/DDBJ databases">
        <authorList>
            <person name="Kallberg Y."/>
            <person name="Tangrot J."/>
            <person name="Rosling A."/>
        </authorList>
    </citation>
    <scope>NUCLEOTIDE SEQUENCE</scope>
    <source>
        <strain evidence="1">MA453B</strain>
    </source>
</reference>
<sequence>MFSITIIIFCLIYALLLGIKKIKEKKQGKTESEFLSAIPLAIYYPKLDKGITTTISATAKTPISIKFWCMFQNNIKSYQVNSSTKQYTSPQFKSYDKLYDISNEDDNVLDDDKQLHLKFYKDLEKKSGQERCLKSGSKFFVVEILYQIFRYLAVNNLQYGILTTYNQHWFLKRPLHEPDTLYISPTIKIRSESPMILQCYSYIQHLARRCLSTGETLPLTSSSSNINVDSSDDVSGSDYKETL</sequence>